<dbReference type="GO" id="GO:0015171">
    <property type="term" value="F:amino acid transmembrane transporter activity"/>
    <property type="evidence" value="ECO:0007669"/>
    <property type="project" value="TreeGrafter"/>
</dbReference>
<dbReference type="PANTHER" id="PTHR30086">
    <property type="entry name" value="ARGININE EXPORTER PROTEIN ARGO"/>
    <property type="match status" value="1"/>
</dbReference>
<feature type="transmembrane region" description="Helical" evidence="6">
    <location>
        <begin position="6"/>
        <end position="26"/>
    </location>
</feature>
<dbReference type="OrthoDB" id="5638726at2"/>
<feature type="transmembrane region" description="Helical" evidence="6">
    <location>
        <begin position="38"/>
        <end position="64"/>
    </location>
</feature>
<reference evidence="7 8" key="1">
    <citation type="submission" date="2014-08" db="EMBL/GenBank/DDBJ databases">
        <title>Complete genome sequence of Corynebacterium phocae M408/89/1(T)(=DSM 44612(T)), isolated from the common seal (Phoca vitulina).</title>
        <authorList>
            <person name="Ruckert C."/>
            <person name="Albersmeier A."/>
            <person name="Winkler A."/>
            <person name="Kalinowski J."/>
        </authorList>
    </citation>
    <scope>NUCLEOTIDE SEQUENCE [LARGE SCALE GENOMIC DNA]</scope>
    <source>
        <strain evidence="7 8">M408/89/1</strain>
    </source>
</reference>
<evidence type="ECO:0000256" key="4">
    <source>
        <dbReference type="ARBA" id="ARBA00022989"/>
    </source>
</evidence>
<dbReference type="AlphaFoldDB" id="A0A1L7D3P7"/>
<dbReference type="Proteomes" id="UP000185491">
    <property type="component" value="Chromosome"/>
</dbReference>
<dbReference type="Pfam" id="PF01810">
    <property type="entry name" value="LysE"/>
    <property type="match status" value="1"/>
</dbReference>
<evidence type="ECO:0000313" key="7">
    <source>
        <dbReference type="EMBL" id="APT92730.1"/>
    </source>
</evidence>
<dbReference type="RefSeq" id="WP_075734517.1">
    <property type="nucleotide sequence ID" value="NZ_CP009249.1"/>
</dbReference>
<evidence type="ECO:0000256" key="2">
    <source>
        <dbReference type="ARBA" id="ARBA00022475"/>
    </source>
</evidence>
<dbReference type="KEGG" id="cpho:CPHO_07310"/>
<keyword evidence="4 6" id="KW-1133">Transmembrane helix</keyword>
<evidence type="ECO:0000256" key="6">
    <source>
        <dbReference type="SAM" id="Phobius"/>
    </source>
</evidence>
<organism evidence="7 8">
    <name type="scientific">Corynebacterium phocae</name>
    <dbReference type="NCBI Taxonomy" id="161895"/>
    <lineage>
        <taxon>Bacteria</taxon>
        <taxon>Bacillati</taxon>
        <taxon>Actinomycetota</taxon>
        <taxon>Actinomycetes</taxon>
        <taxon>Mycobacteriales</taxon>
        <taxon>Corynebacteriaceae</taxon>
        <taxon>Corynebacterium</taxon>
    </lineage>
</organism>
<dbReference type="InterPro" id="IPR001123">
    <property type="entry name" value="LeuE-type"/>
</dbReference>
<feature type="transmembrane region" description="Helical" evidence="6">
    <location>
        <begin position="171"/>
        <end position="193"/>
    </location>
</feature>
<dbReference type="STRING" id="161895.CPHO_07310"/>
<feature type="transmembrane region" description="Helical" evidence="6">
    <location>
        <begin position="70"/>
        <end position="87"/>
    </location>
</feature>
<proteinExistence type="predicted"/>
<feature type="transmembrane region" description="Helical" evidence="6">
    <location>
        <begin position="134"/>
        <end position="159"/>
    </location>
</feature>
<keyword evidence="8" id="KW-1185">Reference proteome</keyword>
<name>A0A1L7D3P7_9CORY</name>
<evidence type="ECO:0000256" key="1">
    <source>
        <dbReference type="ARBA" id="ARBA00004651"/>
    </source>
</evidence>
<comment type="subcellular location">
    <subcellularLocation>
        <location evidence="1">Cell membrane</location>
        <topology evidence="1">Multi-pass membrane protein</topology>
    </subcellularLocation>
</comment>
<dbReference type="GO" id="GO:0005886">
    <property type="term" value="C:plasma membrane"/>
    <property type="evidence" value="ECO:0007669"/>
    <property type="project" value="UniProtKB-SubCell"/>
</dbReference>
<keyword evidence="5 6" id="KW-0472">Membrane</keyword>
<gene>
    <name evidence="7" type="ORF">CPHO_07310</name>
</gene>
<dbReference type="EMBL" id="CP009249">
    <property type="protein sequence ID" value="APT92730.1"/>
    <property type="molecule type" value="Genomic_DNA"/>
</dbReference>
<protein>
    <submittedName>
        <fullName evidence="7">Lysine transporter LysE</fullName>
    </submittedName>
</protein>
<dbReference type="PANTHER" id="PTHR30086:SF20">
    <property type="entry name" value="ARGININE EXPORTER PROTEIN ARGO-RELATED"/>
    <property type="match status" value="1"/>
</dbReference>
<keyword evidence="2" id="KW-1003">Cell membrane</keyword>
<evidence type="ECO:0000313" key="8">
    <source>
        <dbReference type="Proteomes" id="UP000185491"/>
    </source>
</evidence>
<evidence type="ECO:0000256" key="3">
    <source>
        <dbReference type="ARBA" id="ARBA00022692"/>
    </source>
</evidence>
<feature type="transmembrane region" description="Helical" evidence="6">
    <location>
        <begin position="205"/>
        <end position="225"/>
    </location>
</feature>
<keyword evidence="3 6" id="KW-0812">Transmembrane</keyword>
<evidence type="ECO:0000256" key="5">
    <source>
        <dbReference type="ARBA" id="ARBA00023136"/>
    </source>
</evidence>
<sequence>MSIVIAGFVLGLSLIVAVGPQTAYIIKMGVKRDHIVAIIIVCILSDVLLINAGVAGVGAIGAYFPTALDVIKYLGAAYLVYFAYTNFRDAVKPPQDAVIVTETAPETAQESGTPETGGGVAVKTRLRPKTSRTWVGPVVGALAITWLNPMAYIDVLVMLGGIANSYGPDKWLFALGALAASAVWFPFLGLGAAKLSPVLSRPQTWRVVNLAVGFLMIALTIKLLLH</sequence>
<accession>A0A1L7D3P7</accession>